<dbReference type="OrthoDB" id="338816at2759"/>
<evidence type="ECO:0000313" key="4">
    <source>
        <dbReference type="Proteomes" id="UP000242188"/>
    </source>
</evidence>
<dbReference type="GO" id="GO:0005634">
    <property type="term" value="C:nucleus"/>
    <property type="evidence" value="ECO:0007669"/>
    <property type="project" value="InterPro"/>
</dbReference>
<gene>
    <name evidence="3" type="ORF">KP79_PYT00162</name>
</gene>
<dbReference type="Pfam" id="PF06221">
    <property type="entry name" value="zf-C2HC5"/>
    <property type="match status" value="1"/>
</dbReference>
<dbReference type="PANTHER" id="PTHR12963">
    <property type="entry name" value="THYROID RECEPTOR INTERACTING PROTEIN RELATED"/>
    <property type="match status" value="1"/>
</dbReference>
<name>A0A210R4I4_MIZYE</name>
<dbReference type="GO" id="GO:0072344">
    <property type="term" value="P:rescue of stalled ribosome"/>
    <property type="evidence" value="ECO:0007669"/>
    <property type="project" value="InterPro"/>
</dbReference>
<dbReference type="InterPro" id="IPR015947">
    <property type="entry name" value="PUA-like_sf"/>
</dbReference>
<organism evidence="3 4">
    <name type="scientific">Mizuhopecten yessoensis</name>
    <name type="common">Japanese scallop</name>
    <name type="synonym">Patinopecten yessoensis</name>
    <dbReference type="NCBI Taxonomy" id="6573"/>
    <lineage>
        <taxon>Eukaryota</taxon>
        <taxon>Metazoa</taxon>
        <taxon>Spiralia</taxon>
        <taxon>Lophotrochozoa</taxon>
        <taxon>Mollusca</taxon>
        <taxon>Bivalvia</taxon>
        <taxon>Autobranchia</taxon>
        <taxon>Pteriomorphia</taxon>
        <taxon>Pectinida</taxon>
        <taxon>Pectinoidea</taxon>
        <taxon>Pectinidae</taxon>
        <taxon>Mizuhopecten</taxon>
    </lineage>
</organism>
<evidence type="ECO:0000259" key="2">
    <source>
        <dbReference type="SMART" id="SM01022"/>
    </source>
</evidence>
<feature type="region of interest" description="Disordered" evidence="1">
    <location>
        <begin position="87"/>
        <end position="124"/>
    </location>
</feature>
<feature type="domain" description="ASCH" evidence="2">
    <location>
        <begin position="415"/>
        <end position="526"/>
    </location>
</feature>
<dbReference type="FunFam" id="2.30.130.30:FF:000006">
    <property type="entry name" value="Putative_zinc_finger_motif_-_C2HC5-type /ASCH_domain_containing_protein_-_putative"/>
    <property type="match status" value="1"/>
</dbReference>
<sequence length="552" mass="62963">MAASVEDWMCVELDKLGLPASEDNAKYILSIETAEDLEEYMHELLGDSNPKVLAFIKELLVRWRATVTVSDDTQVYRKSTDDDIYFGGRGGAAGKQKTSDRSNKHSISKNVINGNSKHPKESLQDNTPLANVVDMKKKTKFVPLYSQEGQEKSVLQIPGRHSCECQAAKHKLINNCLQCGRVVCDQEGSGPCFHCGNLVCTQEEHEIISRGSRKSEQLRQRLMKDVGDKPLPFQNSRTSAGLDKAIQHKDKLLNYDKTSVQRTKVIDDESDYFSTDSNQWLSKKQREALRKRNEELRSERFASRRDMKVTLDFAGRRVLEAENESGKRMYDIDDTVVQEVHYGARAKNDGFKMEEKDFSDLVNPLINVQSPQFVSSVTNDQKSTNKVWPEEMKKKAGLRLQDRELQEMSDEGMCMSMHQPWASLLVCGIKMHEGRTWYTAHRGRLWIAATAKVPTPEETADIEQTYRYLLKDPRLEFPSHYPVGCLLGCVDVMDCLAQDQYREKFPDGESASPYVFICQEPQQLVVKFPIKGKHKIYKLDSHIHQAAKKGLR</sequence>
<dbReference type="InterPro" id="IPR009349">
    <property type="entry name" value="TRIP4/RQT4_C2HC5_Znf"/>
</dbReference>
<dbReference type="Proteomes" id="UP000242188">
    <property type="component" value="Unassembled WGS sequence"/>
</dbReference>
<evidence type="ECO:0000313" key="3">
    <source>
        <dbReference type="EMBL" id="OWF55937.1"/>
    </source>
</evidence>
<dbReference type="Pfam" id="PF23134">
    <property type="entry name" value="TRIP4_3rd"/>
    <property type="match status" value="1"/>
</dbReference>
<dbReference type="Pfam" id="PF23135">
    <property type="entry name" value="TRI4_N"/>
    <property type="match status" value="1"/>
</dbReference>
<dbReference type="AlphaFoldDB" id="A0A210R4I4"/>
<dbReference type="Gene3D" id="2.30.130.30">
    <property type="entry name" value="Hypothetical protein"/>
    <property type="match status" value="1"/>
</dbReference>
<keyword evidence="4" id="KW-1185">Reference proteome</keyword>
<dbReference type="InterPro" id="IPR007374">
    <property type="entry name" value="ASCH_domain"/>
</dbReference>
<dbReference type="CDD" id="cd06554">
    <property type="entry name" value="ASCH_ASC-1_like"/>
    <property type="match status" value="1"/>
</dbReference>
<dbReference type="STRING" id="6573.A0A210R4I4"/>
<proteinExistence type="predicted"/>
<dbReference type="GO" id="GO:0008270">
    <property type="term" value="F:zinc ion binding"/>
    <property type="evidence" value="ECO:0007669"/>
    <property type="project" value="InterPro"/>
</dbReference>
<dbReference type="InterPro" id="IPR056993">
    <property type="entry name" value="TRIP4_3rd_dom"/>
</dbReference>
<dbReference type="SMART" id="SM01022">
    <property type="entry name" value="ASCH"/>
    <property type="match status" value="1"/>
</dbReference>
<evidence type="ECO:0000256" key="1">
    <source>
        <dbReference type="SAM" id="MobiDB-lite"/>
    </source>
</evidence>
<dbReference type="EMBL" id="NEDP02000447">
    <property type="protein sequence ID" value="OWF55937.1"/>
    <property type="molecule type" value="Genomic_DNA"/>
</dbReference>
<dbReference type="Pfam" id="PF04266">
    <property type="entry name" value="ASCH"/>
    <property type="match status" value="1"/>
</dbReference>
<dbReference type="GO" id="GO:0180022">
    <property type="term" value="C:RQC-trigger complex"/>
    <property type="evidence" value="ECO:0007669"/>
    <property type="project" value="InterPro"/>
</dbReference>
<accession>A0A210R4I4</accession>
<dbReference type="InterPro" id="IPR056994">
    <property type="entry name" value="TRI4_N"/>
</dbReference>
<dbReference type="PANTHER" id="PTHR12963:SF4">
    <property type="entry name" value="ACTIVATING SIGNAL COINTEGRATOR 1"/>
    <property type="match status" value="1"/>
</dbReference>
<comment type="caution">
    <text evidence="3">The sequence shown here is derived from an EMBL/GenBank/DDBJ whole genome shotgun (WGS) entry which is preliminary data.</text>
</comment>
<dbReference type="SUPFAM" id="SSF88697">
    <property type="entry name" value="PUA domain-like"/>
    <property type="match status" value="1"/>
</dbReference>
<protein>
    <submittedName>
        <fullName evidence="3">Activating signal cointegrator 1</fullName>
    </submittedName>
</protein>
<reference evidence="3 4" key="1">
    <citation type="journal article" date="2017" name="Nat. Ecol. Evol.">
        <title>Scallop genome provides insights into evolution of bilaterian karyotype and development.</title>
        <authorList>
            <person name="Wang S."/>
            <person name="Zhang J."/>
            <person name="Jiao W."/>
            <person name="Li J."/>
            <person name="Xun X."/>
            <person name="Sun Y."/>
            <person name="Guo X."/>
            <person name="Huan P."/>
            <person name="Dong B."/>
            <person name="Zhang L."/>
            <person name="Hu X."/>
            <person name="Sun X."/>
            <person name="Wang J."/>
            <person name="Zhao C."/>
            <person name="Wang Y."/>
            <person name="Wang D."/>
            <person name="Huang X."/>
            <person name="Wang R."/>
            <person name="Lv J."/>
            <person name="Li Y."/>
            <person name="Zhang Z."/>
            <person name="Liu B."/>
            <person name="Lu W."/>
            <person name="Hui Y."/>
            <person name="Liang J."/>
            <person name="Zhou Z."/>
            <person name="Hou R."/>
            <person name="Li X."/>
            <person name="Liu Y."/>
            <person name="Li H."/>
            <person name="Ning X."/>
            <person name="Lin Y."/>
            <person name="Zhao L."/>
            <person name="Xing Q."/>
            <person name="Dou J."/>
            <person name="Li Y."/>
            <person name="Mao J."/>
            <person name="Guo H."/>
            <person name="Dou H."/>
            <person name="Li T."/>
            <person name="Mu C."/>
            <person name="Jiang W."/>
            <person name="Fu Q."/>
            <person name="Fu X."/>
            <person name="Miao Y."/>
            <person name="Liu J."/>
            <person name="Yu Q."/>
            <person name="Li R."/>
            <person name="Liao H."/>
            <person name="Li X."/>
            <person name="Kong Y."/>
            <person name="Jiang Z."/>
            <person name="Chourrout D."/>
            <person name="Li R."/>
            <person name="Bao Z."/>
        </authorList>
    </citation>
    <scope>NUCLEOTIDE SEQUENCE [LARGE SCALE GENOMIC DNA]</scope>
    <source>
        <strain evidence="3 4">PY_sf001</strain>
    </source>
</reference>
<dbReference type="InterPro" id="IPR039128">
    <property type="entry name" value="TRIP4-like"/>
</dbReference>